<keyword evidence="6" id="KW-0408">Iron</keyword>
<accession>A0A9D6Z3F6</accession>
<dbReference type="AlphaFoldDB" id="A0A9D6Z3F6"/>
<keyword evidence="5" id="KW-0249">Electron transport</keyword>
<dbReference type="GO" id="GO:0051539">
    <property type="term" value="F:4 iron, 4 sulfur cluster binding"/>
    <property type="evidence" value="ECO:0007669"/>
    <property type="project" value="UniProtKB-KW"/>
</dbReference>
<keyword evidence="3" id="KW-0479">Metal-binding</keyword>
<dbReference type="InterPro" id="IPR050572">
    <property type="entry name" value="Fe-S_Ferredoxin"/>
</dbReference>
<keyword evidence="4" id="KW-0677">Repeat</keyword>
<dbReference type="PROSITE" id="PS00198">
    <property type="entry name" value="4FE4S_FER_1"/>
    <property type="match status" value="1"/>
</dbReference>
<dbReference type="PROSITE" id="PS51379">
    <property type="entry name" value="4FE4S_FER_2"/>
    <property type="match status" value="2"/>
</dbReference>
<evidence type="ECO:0000256" key="6">
    <source>
        <dbReference type="ARBA" id="ARBA00023004"/>
    </source>
</evidence>
<sequence length="64" mass="6896">MAKLRIEIDNDLCNGDGLCVDNCPGKGLGLKEGKAVVVDGERCGECYYCESICPTGAIHVYKEE</sequence>
<protein>
    <submittedName>
        <fullName evidence="9">4Fe-4S binding protein</fullName>
    </submittedName>
</protein>
<comment type="caution">
    <text evidence="9">The sequence shown here is derived from an EMBL/GenBank/DDBJ whole genome shotgun (WGS) entry which is preliminary data.</text>
</comment>
<dbReference type="InterPro" id="IPR017896">
    <property type="entry name" value="4Fe4S_Fe-S-bd"/>
</dbReference>
<dbReference type="PANTHER" id="PTHR43687">
    <property type="entry name" value="ADENYLYLSULFATE REDUCTASE, BETA SUBUNIT"/>
    <property type="match status" value="1"/>
</dbReference>
<proteinExistence type="predicted"/>
<evidence type="ECO:0000313" key="10">
    <source>
        <dbReference type="Proteomes" id="UP000807825"/>
    </source>
</evidence>
<keyword evidence="2" id="KW-0004">4Fe-4S</keyword>
<keyword evidence="1" id="KW-0813">Transport</keyword>
<name>A0A9D6Z3F6_9BACT</name>
<gene>
    <name evidence="9" type="ORF">HY912_10115</name>
</gene>
<evidence type="ECO:0000256" key="7">
    <source>
        <dbReference type="ARBA" id="ARBA00023014"/>
    </source>
</evidence>
<dbReference type="EMBL" id="JACRDE010000270">
    <property type="protein sequence ID" value="MBI5249839.1"/>
    <property type="molecule type" value="Genomic_DNA"/>
</dbReference>
<reference evidence="9" key="1">
    <citation type="submission" date="2020-07" db="EMBL/GenBank/DDBJ databases">
        <title>Huge and variable diversity of episymbiotic CPR bacteria and DPANN archaea in groundwater ecosystems.</title>
        <authorList>
            <person name="He C.Y."/>
            <person name="Keren R."/>
            <person name="Whittaker M."/>
            <person name="Farag I.F."/>
            <person name="Doudna J."/>
            <person name="Cate J.H.D."/>
            <person name="Banfield J.F."/>
        </authorList>
    </citation>
    <scope>NUCLEOTIDE SEQUENCE</scope>
    <source>
        <strain evidence="9">NC_groundwater_1664_Pr3_B-0.1um_52_9</strain>
    </source>
</reference>
<evidence type="ECO:0000256" key="2">
    <source>
        <dbReference type="ARBA" id="ARBA00022485"/>
    </source>
</evidence>
<dbReference type="InterPro" id="IPR017900">
    <property type="entry name" value="4Fe4S_Fe_S_CS"/>
</dbReference>
<organism evidence="9 10">
    <name type="scientific">Desulfomonile tiedjei</name>
    <dbReference type="NCBI Taxonomy" id="2358"/>
    <lineage>
        <taxon>Bacteria</taxon>
        <taxon>Pseudomonadati</taxon>
        <taxon>Thermodesulfobacteriota</taxon>
        <taxon>Desulfomonilia</taxon>
        <taxon>Desulfomonilales</taxon>
        <taxon>Desulfomonilaceae</taxon>
        <taxon>Desulfomonile</taxon>
    </lineage>
</organism>
<dbReference type="Proteomes" id="UP000807825">
    <property type="component" value="Unassembled WGS sequence"/>
</dbReference>
<evidence type="ECO:0000256" key="4">
    <source>
        <dbReference type="ARBA" id="ARBA00022737"/>
    </source>
</evidence>
<dbReference type="SUPFAM" id="SSF54862">
    <property type="entry name" value="4Fe-4S ferredoxins"/>
    <property type="match status" value="1"/>
</dbReference>
<keyword evidence="7" id="KW-0411">Iron-sulfur</keyword>
<evidence type="ECO:0000256" key="5">
    <source>
        <dbReference type="ARBA" id="ARBA00022982"/>
    </source>
</evidence>
<evidence type="ECO:0000256" key="3">
    <source>
        <dbReference type="ARBA" id="ARBA00022723"/>
    </source>
</evidence>
<evidence type="ECO:0000256" key="1">
    <source>
        <dbReference type="ARBA" id="ARBA00022448"/>
    </source>
</evidence>
<dbReference type="PANTHER" id="PTHR43687:SF6">
    <property type="entry name" value="L-ASPARTATE SEMIALDEHYDE SULFURTRANSFERASE IRON-SULFUR SUBUNIT"/>
    <property type="match status" value="1"/>
</dbReference>
<dbReference type="GO" id="GO:0046872">
    <property type="term" value="F:metal ion binding"/>
    <property type="evidence" value="ECO:0007669"/>
    <property type="project" value="UniProtKB-KW"/>
</dbReference>
<feature type="domain" description="4Fe-4S ferredoxin-type" evidence="8">
    <location>
        <begin position="34"/>
        <end position="63"/>
    </location>
</feature>
<evidence type="ECO:0000259" key="8">
    <source>
        <dbReference type="PROSITE" id="PS51379"/>
    </source>
</evidence>
<evidence type="ECO:0000313" key="9">
    <source>
        <dbReference type="EMBL" id="MBI5249839.1"/>
    </source>
</evidence>
<feature type="domain" description="4Fe-4S ferredoxin-type" evidence="8">
    <location>
        <begin position="4"/>
        <end position="33"/>
    </location>
</feature>
<dbReference type="Pfam" id="PF13237">
    <property type="entry name" value="Fer4_10"/>
    <property type="match status" value="1"/>
</dbReference>
<dbReference type="Gene3D" id="3.30.70.20">
    <property type="match status" value="1"/>
</dbReference>